<evidence type="ECO:0000256" key="1">
    <source>
        <dbReference type="ARBA" id="ARBA00023054"/>
    </source>
</evidence>
<sequence length="632" mass="71090">MTKPESVVRKKLFRATAGLSLHEQSEVATALVSSGNNVLETIEKMTKSSKSQKKATKQSTQKARFDWLREHSHLRKLEERDSRGQGATKELESALLKHLNEASNPTTQGDTPEDSSDDAIVHEAVDGIQANRLGWIQQVNADRDTRHSMRQLLAKVKSDKETKGAAWIAHVKPELQSFMIDAIVGHHLVWEQLAADANATSEKLVQAGAVLWASLKESHNARHEGDLGTREVDLSALVDSLGGSACPNHSLKMDFLGQFQTLQRELDHDLQQLDAAFQSAHGVDPAKPSTGGWRDDDHDRYLKVFKDCDPRGIRNDAFIMRVVAAMKDLKTDAEIRAHDTWFRGLRRWTQQKQERMAEHARKHGELVGTAKAALSVAIEANVKSKAREEEMAQRLADQAFMHAKVTRFKGKRDAQAEMAAHQTEIARLEAEAMQQAAERKRQKEHELKKKLLQEHKGWQHMTKIAQDEAEAAQRAIEAEEQRQRDVANAERVAIRSEEYEIKCEEQRRRVAKKAADEVERLRVLDAIKQKTPYAERLAQIETDPERTRQATAAFTSNVEAAQEGLGIHETGLFPSHGYDTEKLFKDARFKLGIALRDAGLASTDYARKAMSTISVRNAGSYRHVPQAPTQLW</sequence>
<keyword evidence="5" id="KW-1185">Reference proteome</keyword>
<accession>A0A485L6A2</accession>
<evidence type="ECO:0000313" key="5">
    <source>
        <dbReference type="Proteomes" id="UP000332933"/>
    </source>
</evidence>
<dbReference type="Proteomes" id="UP000332933">
    <property type="component" value="Unassembled WGS sequence"/>
</dbReference>
<dbReference type="EMBL" id="CAADRA010005930">
    <property type="protein sequence ID" value="VFT93410.1"/>
    <property type="molecule type" value="Genomic_DNA"/>
</dbReference>
<organism evidence="4 5">
    <name type="scientific">Aphanomyces stellatus</name>
    <dbReference type="NCBI Taxonomy" id="120398"/>
    <lineage>
        <taxon>Eukaryota</taxon>
        <taxon>Sar</taxon>
        <taxon>Stramenopiles</taxon>
        <taxon>Oomycota</taxon>
        <taxon>Saprolegniomycetes</taxon>
        <taxon>Saprolegniales</taxon>
        <taxon>Verrucalvaceae</taxon>
        <taxon>Aphanomyces</taxon>
    </lineage>
</organism>
<reference evidence="3" key="2">
    <citation type="submission" date="2019-06" db="EMBL/GenBank/DDBJ databases">
        <title>Genomics analysis of Aphanomyces spp. identifies a new class of oomycete effector associated with host adaptation.</title>
        <authorList>
            <person name="Gaulin E."/>
        </authorList>
    </citation>
    <scope>NUCLEOTIDE SEQUENCE</scope>
    <source>
        <strain evidence="3">CBS 578.67</strain>
    </source>
</reference>
<dbReference type="PANTHER" id="PTHR21549">
    <property type="entry name" value="MUTATED IN BLADDER CANCER 1"/>
    <property type="match status" value="1"/>
</dbReference>
<evidence type="ECO:0000256" key="2">
    <source>
        <dbReference type="SAM" id="Coils"/>
    </source>
</evidence>
<gene>
    <name evidence="4" type="primary">Aste57867_16639</name>
    <name evidence="3" type="ORF">As57867_016582</name>
    <name evidence="4" type="ORF">ASTE57867_16639</name>
</gene>
<reference evidence="4 5" key="1">
    <citation type="submission" date="2019-03" db="EMBL/GenBank/DDBJ databases">
        <authorList>
            <person name="Gaulin E."/>
            <person name="Dumas B."/>
        </authorList>
    </citation>
    <scope>NUCLEOTIDE SEQUENCE [LARGE SCALE GENOMIC DNA]</scope>
    <source>
        <strain evidence="4">CBS 568.67</strain>
    </source>
</reference>
<dbReference type="EMBL" id="VJMH01005909">
    <property type="protein sequence ID" value="KAF0692271.1"/>
    <property type="molecule type" value="Genomic_DNA"/>
</dbReference>
<name>A0A485L6A2_9STRA</name>
<dbReference type="AlphaFoldDB" id="A0A485L6A2"/>
<protein>
    <submittedName>
        <fullName evidence="4">Aste57867_16639 protein</fullName>
    </submittedName>
</protein>
<dbReference type="OrthoDB" id="448087at2759"/>
<evidence type="ECO:0000313" key="4">
    <source>
        <dbReference type="EMBL" id="VFT93410.1"/>
    </source>
</evidence>
<keyword evidence="1 2" id="KW-0175">Coiled coil</keyword>
<proteinExistence type="predicted"/>
<dbReference type="PANTHER" id="PTHR21549:SF1">
    <property type="entry name" value="COILED-COIL DOMAIN-CONTAINING PROTEIN 148"/>
    <property type="match status" value="1"/>
</dbReference>
<dbReference type="InterPro" id="IPR039902">
    <property type="entry name" value="CCDC148/CCDC112"/>
</dbReference>
<feature type="coiled-coil region" evidence="2">
    <location>
        <begin position="411"/>
        <end position="521"/>
    </location>
</feature>
<evidence type="ECO:0000313" key="3">
    <source>
        <dbReference type="EMBL" id="KAF0692271.1"/>
    </source>
</evidence>